<keyword evidence="1" id="KW-1133">Transmembrane helix</keyword>
<comment type="caution">
    <text evidence="2">The sequence shown here is derived from an EMBL/GenBank/DDBJ whole genome shotgun (WGS) entry which is preliminary data.</text>
</comment>
<accession>A0A0J9X999</accession>
<name>A0A0J9X999_GEOCN</name>
<sequence length="134" mass="14865">MIKAIRELVISGEPGLVSLGLQRLAFYILSADSMSVRRHSALVNLLISYRYPKEWLTLRNQNGGDDCNSKKDCDGIQRLIKAVDDLLALGLSVVTTQEGTVPRACKSLLTRLYLLNVRLIVLVLFVFGSDKIST</sequence>
<proteinExistence type="predicted"/>
<dbReference type="EMBL" id="CCBN010000005">
    <property type="protein sequence ID" value="CDO53754.1"/>
    <property type="molecule type" value="Genomic_DNA"/>
</dbReference>
<evidence type="ECO:0000313" key="2">
    <source>
        <dbReference type="EMBL" id="CDO53754.1"/>
    </source>
</evidence>
<evidence type="ECO:0000256" key="1">
    <source>
        <dbReference type="SAM" id="Phobius"/>
    </source>
</evidence>
<gene>
    <name evidence="2" type="ORF">BN980_GECA05s06654g</name>
</gene>
<organism evidence="2 3">
    <name type="scientific">Geotrichum candidum</name>
    <name type="common">Oospora lactis</name>
    <name type="synonym">Dipodascus geotrichum</name>
    <dbReference type="NCBI Taxonomy" id="1173061"/>
    <lineage>
        <taxon>Eukaryota</taxon>
        <taxon>Fungi</taxon>
        <taxon>Dikarya</taxon>
        <taxon>Ascomycota</taxon>
        <taxon>Saccharomycotina</taxon>
        <taxon>Dipodascomycetes</taxon>
        <taxon>Dipodascales</taxon>
        <taxon>Dipodascaceae</taxon>
        <taxon>Geotrichum</taxon>
    </lineage>
</organism>
<protein>
    <submittedName>
        <fullName evidence="2">Uncharacterized protein</fullName>
    </submittedName>
</protein>
<dbReference type="Proteomes" id="UP000242525">
    <property type="component" value="Unassembled WGS sequence"/>
</dbReference>
<reference evidence="2" key="1">
    <citation type="submission" date="2014-03" db="EMBL/GenBank/DDBJ databases">
        <authorList>
            <person name="Casaregola S."/>
        </authorList>
    </citation>
    <scope>NUCLEOTIDE SEQUENCE [LARGE SCALE GENOMIC DNA]</scope>
    <source>
        <strain evidence="2">CLIB 918</strain>
    </source>
</reference>
<dbReference type="AlphaFoldDB" id="A0A0J9X999"/>
<keyword evidence="1" id="KW-0812">Transmembrane</keyword>
<evidence type="ECO:0000313" key="3">
    <source>
        <dbReference type="Proteomes" id="UP000242525"/>
    </source>
</evidence>
<keyword evidence="1" id="KW-0472">Membrane</keyword>
<keyword evidence="3" id="KW-1185">Reference proteome</keyword>
<feature type="transmembrane region" description="Helical" evidence="1">
    <location>
        <begin position="112"/>
        <end position="129"/>
    </location>
</feature>